<name>A0A0N0VIV3_9PSED</name>
<keyword evidence="1" id="KW-0808">Transferase</keyword>
<dbReference type="Gene3D" id="3.40.50.2000">
    <property type="entry name" value="Glycogen Phosphorylase B"/>
    <property type="match status" value="1"/>
</dbReference>
<evidence type="ECO:0000256" key="1">
    <source>
        <dbReference type="ARBA" id="ARBA00022679"/>
    </source>
</evidence>
<dbReference type="GO" id="GO:0009103">
    <property type="term" value="P:lipopolysaccharide biosynthetic process"/>
    <property type="evidence" value="ECO:0007669"/>
    <property type="project" value="TreeGrafter"/>
</dbReference>
<dbReference type="STRING" id="50340.PF66_05153"/>
<dbReference type="PANTHER" id="PTHR46401:SF2">
    <property type="entry name" value="GLYCOSYLTRANSFERASE WBBK-RELATED"/>
    <property type="match status" value="1"/>
</dbReference>
<evidence type="ECO:0000313" key="3">
    <source>
        <dbReference type="Proteomes" id="UP000037931"/>
    </source>
</evidence>
<evidence type="ECO:0000313" key="2">
    <source>
        <dbReference type="EMBL" id="KPA88381.1"/>
    </source>
</evidence>
<organism evidence="2 3">
    <name type="scientific">Pseudomonas asplenii</name>
    <dbReference type="NCBI Taxonomy" id="53407"/>
    <lineage>
        <taxon>Bacteria</taxon>
        <taxon>Pseudomonadati</taxon>
        <taxon>Pseudomonadota</taxon>
        <taxon>Gammaproteobacteria</taxon>
        <taxon>Pseudomonadales</taxon>
        <taxon>Pseudomonadaceae</taxon>
        <taxon>Pseudomonas</taxon>
    </lineage>
</organism>
<accession>A0A0N0VIV3</accession>
<dbReference type="RefSeq" id="WP_054064139.1">
    <property type="nucleotide sequence ID" value="NZ_JSYZ01000020.1"/>
</dbReference>
<comment type="caution">
    <text evidence="2">The sequence shown here is derived from an EMBL/GenBank/DDBJ whole genome shotgun (WGS) entry which is preliminary data.</text>
</comment>
<protein>
    <submittedName>
        <fullName evidence="2">Uncharacterized protein</fullName>
    </submittedName>
</protein>
<dbReference type="PANTHER" id="PTHR46401">
    <property type="entry name" value="GLYCOSYLTRANSFERASE WBBK-RELATED"/>
    <property type="match status" value="1"/>
</dbReference>
<dbReference type="OrthoDB" id="9801609at2"/>
<gene>
    <name evidence="2" type="ORF">PF66_05153</name>
</gene>
<keyword evidence="3" id="KW-1185">Reference proteome</keyword>
<sequence length="374" mass="41447">MSRNSVRLHLTNIAGQGAVQLLKSLLPAMEQNTHVRVTEAYLPDRGDLSAYEGAGGAIKVTGYRRYLPNALSRVVECLFLGRCFSGDVPLLVMGDLPIRCRTQQTVFVQNSHLLRPAANSWSVSGLKLAVLRCIFRMNLRYAEAFIVQTTLMRDALVDSYPSLQSRVHVVPQPVPVWLLRSGLKRTGRIESLDKPLRLIYPAAGYPHKNHKLLAAIGSGDVMQWPVESLDLTLTEKSNPAPGVPWLHCRGVFSPQQMLDAYGRVDALLFLSTDESYGFPLVEAMFAGLPIICPDLPYARVLCGDEAIYFRVNDLASLKNAVDELHGKLSAGYWPDWSEQLKAIPRNWETVAQTMLDIAAQPLAGAKNELNARND</sequence>
<dbReference type="SUPFAM" id="SSF53756">
    <property type="entry name" value="UDP-Glycosyltransferase/glycogen phosphorylase"/>
    <property type="match status" value="1"/>
</dbReference>
<dbReference type="GO" id="GO:0016757">
    <property type="term" value="F:glycosyltransferase activity"/>
    <property type="evidence" value="ECO:0007669"/>
    <property type="project" value="TreeGrafter"/>
</dbReference>
<dbReference type="Proteomes" id="UP000037931">
    <property type="component" value="Unassembled WGS sequence"/>
</dbReference>
<dbReference type="EMBL" id="JSYZ01000020">
    <property type="protein sequence ID" value="KPA88381.1"/>
    <property type="molecule type" value="Genomic_DNA"/>
</dbReference>
<dbReference type="AlphaFoldDB" id="A0A0N0VIV3"/>
<reference evidence="2 3" key="1">
    <citation type="journal article" date="2015" name="PLoS ONE">
        <title>Rice-Infecting Pseudomonas Genomes Are Highly Accessorized and Harbor Multiple Putative Virulence Mechanisms to Cause Sheath Brown Rot.</title>
        <authorList>
            <person name="Quibod I.L."/>
            <person name="Grande G."/>
            <person name="Oreiro E.G."/>
            <person name="Borja F.N."/>
            <person name="Dossa G.S."/>
            <person name="Mauleon R."/>
            <person name="Cruz C.V."/>
            <person name="Oliva R."/>
        </authorList>
    </citation>
    <scope>NUCLEOTIDE SEQUENCE [LARGE SCALE GENOMIC DNA]</scope>
    <source>
        <strain evidence="2 3">IRRI 6609</strain>
    </source>
</reference>
<proteinExistence type="predicted"/>
<dbReference type="PATRIC" id="fig|50340.43.peg.2862"/>